<dbReference type="PANTHER" id="PTHR11017">
    <property type="entry name" value="LEUCINE-RICH REPEAT-CONTAINING PROTEIN"/>
    <property type="match status" value="1"/>
</dbReference>
<dbReference type="Proteomes" id="UP001229421">
    <property type="component" value="Unassembled WGS sequence"/>
</dbReference>
<sequence length="321" mass="37299">MGWDIVRRLYPDKPCKHNRLWIKEEIEDILVNQLVTEATRSIKLEYSDLSPLIISKGLRNLKNLRFLRVYSHFNDFKNEASQYYLPDSLQSLYWKGYPFRCLPKTFQANKLIYLAMEHSNIRELWEGGERKCLNKLKFLNLGFSKLNNLDLGMTPHLENLNLQYCNILVDLHFPIECPNLKHLNLTGSKVRSLILRMTPHLKSLDLEGCNELVELHFPVEFPNLTYLNLSGTKASSLDAGITPHLEDLYLKGCIELVELQFPVECPNLKCLNAGHTKVRSLNLRMTPHLKKLDLGQCYELVELQFPTECPNLTYLDLSVQR</sequence>
<dbReference type="EMBL" id="JAUHHV010000007">
    <property type="protein sequence ID" value="KAK1418527.1"/>
    <property type="molecule type" value="Genomic_DNA"/>
</dbReference>
<comment type="caution">
    <text evidence="1">The sequence shown here is derived from an EMBL/GenBank/DDBJ whole genome shotgun (WGS) entry which is preliminary data.</text>
</comment>
<evidence type="ECO:0000313" key="1">
    <source>
        <dbReference type="EMBL" id="KAK1418527.1"/>
    </source>
</evidence>
<reference evidence="1" key="1">
    <citation type="journal article" date="2023" name="bioRxiv">
        <title>Improved chromosome-level genome assembly for marigold (Tagetes erecta).</title>
        <authorList>
            <person name="Jiang F."/>
            <person name="Yuan L."/>
            <person name="Wang S."/>
            <person name="Wang H."/>
            <person name="Xu D."/>
            <person name="Wang A."/>
            <person name="Fan W."/>
        </authorList>
    </citation>
    <scope>NUCLEOTIDE SEQUENCE</scope>
    <source>
        <strain evidence="1">WSJ</strain>
        <tissue evidence="1">Leaf</tissue>
    </source>
</reference>
<dbReference type="SUPFAM" id="SSF52058">
    <property type="entry name" value="L domain-like"/>
    <property type="match status" value="1"/>
</dbReference>
<evidence type="ECO:0000313" key="2">
    <source>
        <dbReference type="Proteomes" id="UP001229421"/>
    </source>
</evidence>
<organism evidence="1 2">
    <name type="scientific">Tagetes erecta</name>
    <name type="common">African marigold</name>
    <dbReference type="NCBI Taxonomy" id="13708"/>
    <lineage>
        <taxon>Eukaryota</taxon>
        <taxon>Viridiplantae</taxon>
        <taxon>Streptophyta</taxon>
        <taxon>Embryophyta</taxon>
        <taxon>Tracheophyta</taxon>
        <taxon>Spermatophyta</taxon>
        <taxon>Magnoliopsida</taxon>
        <taxon>eudicotyledons</taxon>
        <taxon>Gunneridae</taxon>
        <taxon>Pentapetalae</taxon>
        <taxon>asterids</taxon>
        <taxon>campanulids</taxon>
        <taxon>Asterales</taxon>
        <taxon>Asteraceae</taxon>
        <taxon>Asteroideae</taxon>
        <taxon>Heliantheae alliance</taxon>
        <taxon>Tageteae</taxon>
        <taxon>Tagetes</taxon>
    </lineage>
</organism>
<protein>
    <submittedName>
        <fullName evidence="1">Uncharacterized protein</fullName>
    </submittedName>
</protein>
<name>A0AAD8KDM6_TARER</name>
<dbReference type="InterPro" id="IPR044974">
    <property type="entry name" value="Disease_R_plants"/>
</dbReference>
<dbReference type="AlphaFoldDB" id="A0AAD8KDM6"/>
<proteinExistence type="predicted"/>
<keyword evidence="2" id="KW-1185">Reference proteome</keyword>
<dbReference type="GO" id="GO:0006952">
    <property type="term" value="P:defense response"/>
    <property type="evidence" value="ECO:0007669"/>
    <property type="project" value="InterPro"/>
</dbReference>
<dbReference type="PANTHER" id="PTHR11017:SF577">
    <property type="entry name" value="DISEASE RESISTANCE PROTEIN (TIR-NBS-LRR CLASS), PUTATIVE-RELATED"/>
    <property type="match status" value="1"/>
</dbReference>
<dbReference type="Gene3D" id="3.80.10.10">
    <property type="entry name" value="Ribonuclease Inhibitor"/>
    <property type="match status" value="2"/>
</dbReference>
<accession>A0AAD8KDM6</accession>
<dbReference type="InterPro" id="IPR032675">
    <property type="entry name" value="LRR_dom_sf"/>
</dbReference>
<gene>
    <name evidence="1" type="ORF">QVD17_27672</name>
</gene>